<dbReference type="Pfam" id="PF09136">
    <property type="entry name" value="Glucodextran_B"/>
    <property type="match status" value="1"/>
</dbReference>
<protein>
    <recommendedName>
        <fullName evidence="4">Bacterial Ig-like domain-containing protein</fullName>
    </recommendedName>
</protein>
<dbReference type="EMBL" id="PFNL01000185">
    <property type="protein sequence ID" value="PIZ44296.1"/>
    <property type="molecule type" value="Genomic_DNA"/>
</dbReference>
<evidence type="ECO:0008006" key="4">
    <source>
        <dbReference type="Google" id="ProtNLM"/>
    </source>
</evidence>
<comment type="caution">
    <text evidence="2">The sequence shown here is derived from an EMBL/GenBank/DDBJ whole genome shotgun (WGS) entry which is preliminary data.</text>
</comment>
<organism evidence="2 3">
    <name type="scientific">candidate division WWE3 bacterium CG_4_10_14_0_2_um_filter_41_14</name>
    <dbReference type="NCBI Taxonomy" id="1975072"/>
    <lineage>
        <taxon>Bacteria</taxon>
        <taxon>Katanobacteria</taxon>
    </lineage>
</organism>
<evidence type="ECO:0000313" key="3">
    <source>
        <dbReference type="Proteomes" id="UP000228920"/>
    </source>
</evidence>
<reference evidence="3" key="1">
    <citation type="submission" date="2017-09" db="EMBL/GenBank/DDBJ databases">
        <title>Depth-based differentiation of microbial function through sediment-hosted aquifers and enrichment of novel symbionts in the deep terrestrial subsurface.</title>
        <authorList>
            <person name="Probst A.J."/>
            <person name="Ladd B."/>
            <person name="Jarett J.K."/>
            <person name="Geller-Mcgrath D.E."/>
            <person name="Sieber C.M.K."/>
            <person name="Emerson J.B."/>
            <person name="Anantharaman K."/>
            <person name="Thomas B.C."/>
            <person name="Malmstrom R."/>
            <person name="Stieglmeier M."/>
            <person name="Klingl A."/>
            <person name="Woyke T."/>
            <person name="Ryan C.M."/>
            <person name="Banfield J.F."/>
        </authorList>
    </citation>
    <scope>NUCLEOTIDE SEQUENCE [LARGE SCALE GENOMIC DNA]</scope>
</reference>
<dbReference type="AlphaFoldDB" id="A0A2M7TEX6"/>
<sequence>MPKRQFARNKTKDIRSSYSYRPQDTIRNDEKVVYRNLFVVFALVLSLSAVLYLYGIDIVVGLSDFWRGAFPNSNIVTIDNTEQTVPVAAPRIDPVSLFTKDATVDVKGWAQPGVEVEIYLNDSLVSTVLVDKNGRFEYTGMSLSEGGNTLYSFSIKDEVKSGSSDTYTITRDSIAPILTVHASDVISEPTPHITIAGSVDEKSTITVNEQRAILHADNTFSFDLSLSPGVTQIAIKAIDLAGNEKVETLSATVEQTTAEPTPSE</sequence>
<keyword evidence="1" id="KW-1133">Transmembrane helix</keyword>
<gene>
    <name evidence="2" type="ORF">COY32_06720</name>
</gene>
<keyword evidence="1" id="KW-0472">Membrane</keyword>
<dbReference type="Proteomes" id="UP000228920">
    <property type="component" value="Unassembled WGS sequence"/>
</dbReference>
<accession>A0A2M7TEX6</accession>
<dbReference type="Gene3D" id="2.60.40.10">
    <property type="entry name" value="Immunoglobulins"/>
    <property type="match status" value="2"/>
</dbReference>
<keyword evidence="1" id="KW-0812">Transmembrane</keyword>
<dbReference type="InterPro" id="IPR013783">
    <property type="entry name" value="Ig-like_fold"/>
</dbReference>
<evidence type="ECO:0000256" key="1">
    <source>
        <dbReference type="SAM" id="Phobius"/>
    </source>
</evidence>
<proteinExistence type="predicted"/>
<feature type="transmembrane region" description="Helical" evidence="1">
    <location>
        <begin position="37"/>
        <end position="55"/>
    </location>
</feature>
<name>A0A2M7TEX6_UNCKA</name>
<evidence type="ECO:0000313" key="2">
    <source>
        <dbReference type="EMBL" id="PIZ44296.1"/>
    </source>
</evidence>